<dbReference type="GO" id="GO:0008540">
    <property type="term" value="C:proteasome regulatory particle, base subcomplex"/>
    <property type="evidence" value="ECO:0007669"/>
    <property type="project" value="UniProtKB-UniRule"/>
</dbReference>
<feature type="compositionally biased region" description="Basic and acidic residues" evidence="6">
    <location>
        <begin position="13"/>
        <end position="34"/>
    </location>
</feature>
<evidence type="ECO:0000256" key="3">
    <source>
        <dbReference type="ARBA" id="ARBA00022942"/>
    </source>
</evidence>
<dbReference type="Pfam" id="PF17781">
    <property type="entry name" value="RPN1_RPN2_N"/>
    <property type="match status" value="1"/>
</dbReference>
<dbReference type="GO" id="GO:0042176">
    <property type="term" value="P:regulation of protein catabolic process"/>
    <property type="evidence" value="ECO:0007669"/>
    <property type="project" value="InterPro"/>
</dbReference>
<dbReference type="GO" id="GO:0043161">
    <property type="term" value="P:proteasome-mediated ubiquitin-dependent protein catabolic process"/>
    <property type="evidence" value="ECO:0007669"/>
    <property type="project" value="TreeGrafter"/>
</dbReference>
<dbReference type="GO" id="GO:0030234">
    <property type="term" value="F:enzyme regulator activity"/>
    <property type="evidence" value="ECO:0007669"/>
    <property type="project" value="UniProtKB-UniRule"/>
</dbReference>
<evidence type="ECO:0000259" key="8">
    <source>
        <dbReference type="Pfam" id="PF18051"/>
    </source>
</evidence>
<evidence type="ECO:0000256" key="2">
    <source>
        <dbReference type="ARBA" id="ARBA00022737"/>
    </source>
</evidence>
<evidence type="ECO:0000256" key="6">
    <source>
        <dbReference type="SAM" id="MobiDB-lite"/>
    </source>
</evidence>
<evidence type="ECO:0000259" key="7">
    <source>
        <dbReference type="Pfam" id="PF17781"/>
    </source>
</evidence>
<dbReference type="Pfam" id="PF01851">
    <property type="entry name" value="PC_rep"/>
    <property type="match status" value="2"/>
</dbReference>
<evidence type="ECO:0000313" key="10">
    <source>
        <dbReference type="Proteomes" id="UP000310189"/>
    </source>
</evidence>
<dbReference type="PIRSF" id="PIRSF015965">
    <property type="entry name" value="26S_Psome_Rpn1"/>
    <property type="match status" value="1"/>
</dbReference>
<keyword evidence="3 5" id="KW-0647">Proteasome</keyword>
<dbReference type="InterPro" id="IPR016024">
    <property type="entry name" value="ARM-type_fold"/>
</dbReference>
<proteinExistence type="inferred from homology"/>
<dbReference type="OrthoDB" id="10252509at2759"/>
<dbReference type="InterPro" id="IPR040892">
    <property type="entry name" value="RPN1_N"/>
</dbReference>
<dbReference type="PANTHER" id="PTHR10943:SF1">
    <property type="entry name" value="26S PROTEASOME NON-ATPASE REGULATORY SUBUNIT 2"/>
    <property type="match status" value="1"/>
</dbReference>
<dbReference type="AlphaFoldDB" id="A0A4T0FXZ3"/>
<name>A0A4T0FXZ3_9BASI</name>
<dbReference type="FunFam" id="1.25.10.10:FF:000026">
    <property type="entry name" value="26S proteasome non-ATPase regulatory subunit 2"/>
    <property type="match status" value="1"/>
</dbReference>
<dbReference type="InterPro" id="IPR041433">
    <property type="entry name" value="RPN1_C"/>
</dbReference>
<comment type="caution">
    <text evidence="9">The sequence shown here is derived from an EMBL/GenBank/DDBJ whole genome shotgun (WGS) entry which is preliminary data.</text>
</comment>
<gene>
    <name evidence="9" type="ORF">E3P99_00857</name>
</gene>
<dbReference type="InterPro" id="IPR011989">
    <property type="entry name" value="ARM-like"/>
</dbReference>
<dbReference type="Gene3D" id="1.25.10.10">
    <property type="entry name" value="Leucine-rich Repeat Variant"/>
    <property type="match status" value="1"/>
</dbReference>
<accession>A0A4T0FXZ3</accession>
<dbReference type="Pfam" id="PF18051">
    <property type="entry name" value="RPN1_C"/>
    <property type="match status" value="1"/>
</dbReference>
<dbReference type="GO" id="GO:0005634">
    <property type="term" value="C:nucleus"/>
    <property type="evidence" value="ECO:0007669"/>
    <property type="project" value="TreeGrafter"/>
</dbReference>
<organism evidence="9 10">
    <name type="scientific">Wallemia hederae</name>
    <dbReference type="NCBI Taxonomy" id="1540922"/>
    <lineage>
        <taxon>Eukaryota</taxon>
        <taxon>Fungi</taxon>
        <taxon>Dikarya</taxon>
        <taxon>Basidiomycota</taxon>
        <taxon>Wallemiomycotina</taxon>
        <taxon>Wallemiomycetes</taxon>
        <taxon>Wallemiales</taxon>
        <taxon>Wallemiaceae</taxon>
        <taxon>Wallemia</taxon>
    </lineage>
</organism>
<evidence type="ECO:0000256" key="5">
    <source>
        <dbReference type="PIRNR" id="PIRNR015965"/>
    </source>
</evidence>
<comment type="function">
    <text evidence="4 5">Acts as a regulatory subunit of the 26 proteasome which is involved in the ATP-dependent degradation of ubiquitinated proteins.</text>
</comment>
<dbReference type="SUPFAM" id="SSF48371">
    <property type="entry name" value="ARM repeat"/>
    <property type="match status" value="1"/>
</dbReference>
<feature type="region of interest" description="Disordered" evidence="6">
    <location>
        <begin position="1"/>
        <end position="39"/>
    </location>
</feature>
<keyword evidence="10" id="KW-1185">Reference proteome</keyword>
<sequence>MTKQENIALVDPIKADDQPKPQKSNKDKQNTKDEDLSEEDLQLKTELEMLVQRLKEDNKSLYKPALESLRSFIKTATSSMTSVPKPLKYLRPHYPDLQALYEKWDASNDKVSLESSATAQLTPTKSLFAEILSVLAMTYSDTGKRETLLYRIHGHCTESPGSWGHEYVRHLAAEIGEVYQYLTLPPGEVGQTVEEEDPIKPFSKALEELPASLSQPPTQKQLLDLAMELVPFFLRHNAEPDAVDLLLELEAIDRISKHVDNENYQKTCLYLVSVSPFLEQPDDTQVLRVAHDLYHANQRYPEAITLAMRLNDRDLIKSDFKSPSSKVMQKQLAFLLARQHVPLEWVKEEDEELDPELFECLSNIKLPEYYKEFGKTLGISEPKSLEDVYKTHLETRNVSVDSARGNLAGSFVNAFVNAGYGNDKLMVDADEGNSWIYKNKDDAMLSATASLGVSLLWDPDVGLSHIDKYTYSNEDYIRAGAFLATGLIHNGIKTEVDAPLALLSEQVESSSIPIKVSAIMGLGYAYAGTQREDLMELLIPYAVDETLSMEVASVAILALGYIFVGSCNGDVLSSILQAIMERDPQSLDDKWTRFAALGLGLVFVGARDNSDVIVETVKTIEHPFARYAETMIEICSYAGSSNVLKIQEMLHICSEHIDGEKTSDLHQSFAVIGIAAIAMGEDIGAEMSIRQFNHLMHYGEPVIRKTVPLALGLISASNPQMHLLDSLSKYSHDNDLSVAFNAIFAMGLVGAGSNNARLAQMLRQLASYYATEPDCLLMVRIAQGMIQMGKGSIGVNPFHTDRTLLDKNAFCGLLSTLIAFTDAKGFILDKAHWMLYNLTMAMYPRMAVTLDEELNLLKTTVRVGQAVDVVGQAGKPRTISGFQTHETPVRMANNERAELATEQFLSYNHVLENVVILRKNPGWEDDSMQI</sequence>
<evidence type="ECO:0000313" key="9">
    <source>
        <dbReference type="EMBL" id="TIA91916.1"/>
    </source>
</evidence>
<keyword evidence="2" id="KW-0677">Repeat</keyword>
<comment type="similarity">
    <text evidence="1 5">Belongs to the proteasome subunit S2 family.</text>
</comment>
<dbReference type="GO" id="GO:0034515">
    <property type="term" value="C:proteasome storage granule"/>
    <property type="evidence" value="ECO:0007669"/>
    <property type="project" value="TreeGrafter"/>
</dbReference>
<evidence type="ECO:0000256" key="4">
    <source>
        <dbReference type="ARBA" id="ARBA00057191"/>
    </source>
</evidence>
<dbReference type="PANTHER" id="PTHR10943">
    <property type="entry name" value="26S PROTEASOME NON-ATPASE REGULATORY SUBUNIT"/>
    <property type="match status" value="1"/>
</dbReference>
<dbReference type="EMBL" id="SPNW01000009">
    <property type="protein sequence ID" value="TIA91916.1"/>
    <property type="molecule type" value="Genomic_DNA"/>
</dbReference>
<reference evidence="9 10" key="1">
    <citation type="submission" date="2019-03" db="EMBL/GenBank/DDBJ databases">
        <title>Sequencing 23 genomes of Wallemia ichthyophaga.</title>
        <authorList>
            <person name="Gostincar C."/>
        </authorList>
    </citation>
    <scope>NUCLEOTIDE SEQUENCE [LARGE SCALE GENOMIC DNA]</scope>
    <source>
        <strain evidence="9 10">EXF-5753</strain>
    </source>
</reference>
<evidence type="ECO:0000256" key="1">
    <source>
        <dbReference type="ARBA" id="ARBA00005460"/>
    </source>
</evidence>
<protein>
    <recommendedName>
        <fullName evidence="5">26S proteasome regulatory subunit RPN1</fullName>
    </recommendedName>
</protein>
<dbReference type="InterPro" id="IPR002015">
    <property type="entry name" value="Proteasome/cyclosome_rpt"/>
</dbReference>
<feature type="domain" description="RPN1 N-terminal" evidence="7">
    <location>
        <begin position="47"/>
        <end position="394"/>
    </location>
</feature>
<dbReference type="InterPro" id="IPR016643">
    <property type="entry name" value="26S_Psome_Rpn1"/>
</dbReference>
<dbReference type="Proteomes" id="UP000310189">
    <property type="component" value="Unassembled WGS sequence"/>
</dbReference>
<feature type="domain" description="26S proteasome non-ATPase regulatory subunit RPN1 C-terminal" evidence="8">
    <location>
        <begin position="870"/>
        <end position="923"/>
    </location>
</feature>